<dbReference type="Pfam" id="PF10065">
    <property type="entry name" value="DUF2303"/>
    <property type="match status" value="1"/>
</dbReference>
<gene>
    <name evidence="1" type="ORF">SAMN05216337_1017101</name>
</gene>
<reference evidence="1 2" key="1">
    <citation type="submission" date="2016-10" db="EMBL/GenBank/DDBJ databases">
        <authorList>
            <person name="de Groot N.N."/>
        </authorList>
    </citation>
    <scope>NUCLEOTIDE SEQUENCE [LARGE SCALE GENOMIC DNA]</scope>
    <source>
        <strain evidence="1 2">R5</strain>
    </source>
</reference>
<evidence type="ECO:0000313" key="2">
    <source>
        <dbReference type="Proteomes" id="UP000199245"/>
    </source>
</evidence>
<dbReference type="RefSeq" id="WP_092084001.1">
    <property type="nucleotide sequence ID" value="NZ_FMZW01000017.1"/>
</dbReference>
<dbReference type="Proteomes" id="UP000199245">
    <property type="component" value="Unassembled WGS sequence"/>
</dbReference>
<proteinExistence type="predicted"/>
<dbReference type="AlphaFoldDB" id="A0A1G6YUH5"/>
<name>A0A1G6YUH5_9BRAD</name>
<dbReference type="InterPro" id="IPR019276">
    <property type="entry name" value="DUF2303"/>
</dbReference>
<protein>
    <submittedName>
        <fullName evidence="1">Uncharacterized conserved protein YfdQ, DUF2303 family</fullName>
    </submittedName>
</protein>
<dbReference type="EMBL" id="FMZW01000017">
    <property type="protein sequence ID" value="SDD94059.1"/>
    <property type="molecule type" value="Genomic_DNA"/>
</dbReference>
<organism evidence="1 2">
    <name type="scientific">Bradyrhizobium brasilense</name>
    <dbReference type="NCBI Taxonomy" id="1419277"/>
    <lineage>
        <taxon>Bacteria</taxon>
        <taxon>Pseudomonadati</taxon>
        <taxon>Pseudomonadota</taxon>
        <taxon>Alphaproteobacteria</taxon>
        <taxon>Hyphomicrobiales</taxon>
        <taxon>Nitrobacteraceae</taxon>
        <taxon>Bradyrhizobium</taxon>
    </lineage>
</organism>
<evidence type="ECO:0000313" key="1">
    <source>
        <dbReference type="EMBL" id="SDD94059.1"/>
    </source>
</evidence>
<accession>A0A1G6YUH5</accession>
<sequence length="269" mass="29872">MTNEAQTVAELAVRATGVPTTVKTESGREFLVLPAGHTQHDVTPPNSLDVHRPKNIKQAVTLQNADALIEYLNRFKSTDSLLLADIAQSRIVGALDYHAPDKAALVEHRAILDLPYSEEWKIWTGISGQLQPQLEFARFIEENAPDIKAPAAADLIEAVRDLQAKRTVNFIKAVRTSSDNENFEYTDNTEARTKGELEIPTRFLLSVPVYFGDPPVEVPAFLRWKLDDGNLKLGIKLHRAEHIRQASFKLIVTDAVEKTGVLAVFGKLS</sequence>